<keyword evidence="11" id="KW-1185">Reference proteome</keyword>
<dbReference type="GO" id="GO:0003810">
    <property type="term" value="F:protein-glutamine gamma-glutamyltransferase activity"/>
    <property type="evidence" value="ECO:0007669"/>
    <property type="project" value="UniProtKB-EC"/>
</dbReference>
<dbReference type="PANTHER" id="PTHR11590:SF80">
    <property type="entry name" value="TRANSGLUTAMINASE 5,-LIKE"/>
    <property type="match status" value="1"/>
</dbReference>
<accession>A0A498MWV4</accession>
<keyword evidence="6" id="KW-0012">Acyltransferase</keyword>
<dbReference type="InterPro" id="IPR036238">
    <property type="entry name" value="Transglutaminase_C_sf"/>
</dbReference>
<evidence type="ECO:0000256" key="6">
    <source>
        <dbReference type="ARBA" id="ARBA00023315"/>
    </source>
</evidence>
<dbReference type="InterPro" id="IPR002931">
    <property type="entry name" value="Transglutaminase-like"/>
</dbReference>
<dbReference type="InterPro" id="IPR050779">
    <property type="entry name" value="Transglutaminase"/>
</dbReference>
<protein>
    <recommendedName>
        <fullName evidence="7">protein-glutamine gamma-glutamyltransferase</fullName>
        <ecNumber evidence="7">2.3.2.13</ecNumber>
    </recommendedName>
</protein>
<dbReference type="PANTHER" id="PTHR11590">
    <property type="entry name" value="PROTEIN-GLUTAMINE GAMMA-GLUTAMYLTRANSFERASE"/>
    <property type="match status" value="1"/>
</dbReference>
<dbReference type="GO" id="GO:0046872">
    <property type="term" value="F:metal ion binding"/>
    <property type="evidence" value="ECO:0007669"/>
    <property type="project" value="UniProtKB-KW"/>
</dbReference>
<dbReference type="Pfam" id="PF00927">
    <property type="entry name" value="Transglut_C"/>
    <property type="match status" value="1"/>
</dbReference>
<evidence type="ECO:0000313" key="11">
    <source>
        <dbReference type="Proteomes" id="UP000290572"/>
    </source>
</evidence>
<dbReference type="Proteomes" id="UP000290572">
    <property type="component" value="Unassembled WGS sequence"/>
</dbReference>
<dbReference type="InterPro" id="IPR008958">
    <property type="entry name" value="Transglutaminase_C"/>
</dbReference>
<evidence type="ECO:0000313" key="10">
    <source>
        <dbReference type="EMBL" id="RXN24313.1"/>
    </source>
</evidence>
<dbReference type="InterPro" id="IPR013808">
    <property type="entry name" value="Transglutaminase_AS"/>
</dbReference>
<dbReference type="InterPro" id="IPR013783">
    <property type="entry name" value="Ig-like_fold"/>
</dbReference>
<dbReference type="PROSITE" id="PS00547">
    <property type="entry name" value="TRANSGLUTAMINASES"/>
    <property type="match status" value="1"/>
</dbReference>
<evidence type="ECO:0000259" key="9">
    <source>
        <dbReference type="SMART" id="SM00460"/>
    </source>
</evidence>
<dbReference type="Pfam" id="PF00868">
    <property type="entry name" value="Transglut_N"/>
    <property type="match status" value="2"/>
</dbReference>
<keyword evidence="4" id="KW-0479">Metal-binding</keyword>
<dbReference type="EC" id="2.3.2.13" evidence="7"/>
<dbReference type="Gene3D" id="3.90.260.10">
    <property type="entry name" value="Transglutaminase-like"/>
    <property type="match status" value="2"/>
</dbReference>
<comment type="cofactor">
    <cofactor evidence="1">
        <name>Ca(2+)</name>
        <dbReference type="ChEBI" id="CHEBI:29108"/>
    </cofactor>
</comment>
<proteinExistence type="inferred from homology"/>
<dbReference type="GO" id="GO:0005739">
    <property type="term" value="C:mitochondrion"/>
    <property type="evidence" value="ECO:0007669"/>
    <property type="project" value="TreeGrafter"/>
</dbReference>
<dbReference type="InterPro" id="IPR014756">
    <property type="entry name" value="Ig_E-set"/>
</dbReference>
<dbReference type="InterPro" id="IPR036985">
    <property type="entry name" value="Transglutaminase-like_sf"/>
</dbReference>
<comment type="caution">
    <text evidence="10">The sequence shown here is derived from an EMBL/GenBank/DDBJ whole genome shotgun (WGS) entry which is preliminary data.</text>
</comment>
<reference evidence="10 11" key="1">
    <citation type="submission" date="2018-03" db="EMBL/GenBank/DDBJ databases">
        <title>Draft genome sequence of Rohu Carp (Labeo rohita).</title>
        <authorList>
            <person name="Das P."/>
            <person name="Kushwaha B."/>
            <person name="Joshi C.G."/>
            <person name="Kumar D."/>
            <person name="Nagpure N.S."/>
            <person name="Sahoo L."/>
            <person name="Das S.P."/>
            <person name="Bit A."/>
            <person name="Patnaik S."/>
            <person name="Meher P.K."/>
            <person name="Jayasankar P."/>
            <person name="Koringa P.G."/>
            <person name="Patel N.V."/>
            <person name="Hinsu A.T."/>
            <person name="Kumar R."/>
            <person name="Pandey M."/>
            <person name="Agarwal S."/>
            <person name="Srivastava S."/>
            <person name="Singh M."/>
            <person name="Iquebal M.A."/>
            <person name="Jaiswal S."/>
            <person name="Angadi U.B."/>
            <person name="Kumar N."/>
            <person name="Raza M."/>
            <person name="Shah T.M."/>
            <person name="Rai A."/>
            <person name="Jena J.K."/>
        </authorList>
    </citation>
    <scope>NUCLEOTIDE SEQUENCE [LARGE SCALE GENOMIC DNA]</scope>
    <source>
        <strain evidence="10">DASCIFA01</strain>
        <tissue evidence="10">Testis</tissue>
    </source>
</reference>
<feature type="compositionally biased region" description="Pro residues" evidence="8">
    <location>
        <begin position="100"/>
        <end position="114"/>
    </location>
</feature>
<dbReference type="SUPFAM" id="SSF54001">
    <property type="entry name" value="Cysteine proteinases"/>
    <property type="match status" value="2"/>
</dbReference>
<dbReference type="STRING" id="84645.A0A498MWV4"/>
<comment type="similarity">
    <text evidence="2">Belongs to the transglutaminase superfamily. Transglutaminase family.</text>
</comment>
<keyword evidence="5" id="KW-0106">Calcium</keyword>
<dbReference type="SUPFAM" id="SSF49309">
    <property type="entry name" value="Transglutaminase, two C-terminal domains"/>
    <property type="match status" value="2"/>
</dbReference>
<dbReference type="EMBL" id="QBIY01012543">
    <property type="protein sequence ID" value="RXN24313.1"/>
    <property type="molecule type" value="Genomic_DNA"/>
</dbReference>
<evidence type="ECO:0000256" key="3">
    <source>
        <dbReference type="ARBA" id="ARBA00022679"/>
    </source>
</evidence>
<evidence type="ECO:0000256" key="2">
    <source>
        <dbReference type="ARBA" id="ARBA00005968"/>
    </source>
</evidence>
<dbReference type="Pfam" id="PF01841">
    <property type="entry name" value="Transglut_core"/>
    <property type="match status" value="1"/>
</dbReference>
<evidence type="ECO:0000256" key="7">
    <source>
        <dbReference type="ARBA" id="ARBA00024222"/>
    </source>
</evidence>
<sequence length="844" mass="93981">MEEFSVRSISLQQVQNQTSHNTEGLSSTTVVLRRGQAFTVAINYDGRPFDPLKEKMIFRITLGPLIVDVPVSRFGQPSPTQWTAVLERSTMGLTALRPTVPGPTLPRPTGPGPTAPRALSVSLSSPASASIGVYTLELRVETHLGVKTHSVGQITLLCNPWSQADSVYLQSEVLRTEYVKSDNGVLFKGSPRSIFARSWSFNQYEKGILDICMKLLQLSPQHQADMRRDLENRSNPVYIGRVISAMVNSNDEDGGVLTGKWSGSYSDGIAPWIWTGSADILKKWAETQFSPVKYGQCWVFAAVMCTVMRALGIPTRVITNFSSGHDQNGDMVIEEYYDENGNKLPIGKDSIWNFHVWVESWMKRPDLGQGYDGWQVLDATPQESSGGYRRCGPASVKAVYQRKVEAQYDVPFVYAEVNADLHKFLVRDRKVLSKTVHKRAIGSLILTKLPGSSSWWDITSEYKNEWASKGVTVSLKLLNPPVVGENISFNVVITNNEAAPKQLKKHVNAQNKEYNRNPTGTFWEAHDDVKIGPNETVTAKHEITFKEYMLKEAADVFLVNLAVVIEDVKSQEKVLASEEFNIRSPTLNVQIQNESSVKINAAQVATVNFMNPFNTAVSGELTISGSGLLEEKAKMRVTIQPRETMKKPIDFTPRMAGFKLQSINLQQVQNQIRHKTDGLSSSTLVLRRGQAFTVLLSYEGRPFDPMTEKLIFRIILGPLSVEVPVSMSGQPSPTQWSAILERGVSDPTGPRALSVSLSSPASASVGVYTLQLRVENRWTLRTYLFGQFTLLCNPWSQADSVFLPSEDLRNEYVRNDFGLLFKGSPGNIAARPWSFDQVRCLTID</sequence>
<evidence type="ECO:0000256" key="5">
    <source>
        <dbReference type="ARBA" id="ARBA00022837"/>
    </source>
</evidence>
<dbReference type="Gene3D" id="2.60.40.10">
    <property type="entry name" value="Immunoglobulins"/>
    <property type="match status" value="3"/>
</dbReference>
<dbReference type="AlphaFoldDB" id="A0A498MWV4"/>
<feature type="region of interest" description="Disordered" evidence="8">
    <location>
        <begin position="96"/>
        <end position="119"/>
    </location>
</feature>
<dbReference type="GO" id="GO:0007399">
    <property type="term" value="P:nervous system development"/>
    <property type="evidence" value="ECO:0007669"/>
    <property type="project" value="UniProtKB-ARBA"/>
</dbReference>
<gene>
    <name evidence="10" type="ORF">ROHU_022235</name>
</gene>
<evidence type="ECO:0000256" key="1">
    <source>
        <dbReference type="ARBA" id="ARBA00001913"/>
    </source>
</evidence>
<evidence type="ECO:0000256" key="4">
    <source>
        <dbReference type="ARBA" id="ARBA00022723"/>
    </source>
</evidence>
<name>A0A498MWV4_LABRO</name>
<dbReference type="InterPro" id="IPR038765">
    <property type="entry name" value="Papain-like_cys_pep_sf"/>
</dbReference>
<dbReference type="SMART" id="SM00460">
    <property type="entry name" value="TGc"/>
    <property type="match status" value="1"/>
</dbReference>
<keyword evidence="3 10" id="KW-0808">Transferase</keyword>
<organism evidence="10 11">
    <name type="scientific">Labeo rohita</name>
    <name type="common">Indian major carp</name>
    <name type="synonym">Cyprinus rohita</name>
    <dbReference type="NCBI Taxonomy" id="84645"/>
    <lineage>
        <taxon>Eukaryota</taxon>
        <taxon>Metazoa</taxon>
        <taxon>Chordata</taxon>
        <taxon>Craniata</taxon>
        <taxon>Vertebrata</taxon>
        <taxon>Euteleostomi</taxon>
        <taxon>Actinopterygii</taxon>
        <taxon>Neopterygii</taxon>
        <taxon>Teleostei</taxon>
        <taxon>Ostariophysi</taxon>
        <taxon>Cypriniformes</taxon>
        <taxon>Cyprinidae</taxon>
        <taxon>Labeoninae</taxon>
        <taxon>Labeonini</taxon>
        <taxon>Labeo</taxon>
    </lineage>
</organism>
<evidence type="ECO:0000256" key="8">
    <source>
        <dbReference type="SAM" id="MobiDB-lite"/>
    </source>
</evidence>
<dbReference type="FunFam" id="3.90.260.10:FF:000001">
    <property type="entry name" value="Protein-glutamine gamma-glutamyltransferase 2"/>
    <property type="match status" value="1"/>
</dbReference>
<dbReference type="SUPFAM" id="SSF81296">
    <property type="entry name" value="E set domains"/>
    <property type="match status" value="2"/>
</dbReference>
<dbReference type="InterPro" id="IPR001102">
    <property type="entry name" value="Transglutaminase_N"/>
</dbReference>
<feature type="domain" description="Transglutaminase-like" evidence="9">
    <location>
        <begin position="289"/>
        <end position="381"/>
    </location>
</feature>